<gene>
    <name evidence="2" type="ORF">JD276_07845</name>
</gene>
<accession>A0A934Q7U9</accession>
<name>A0A934Q7U9_9MICO</name>
<dbReference type="Proteomes" id="UP000608530">
    <property type="component" value="Unassembled WGS sequence"/>
</dbReference>
<dbReference type="EMBL" id="JAEHOH010000010">
    <property type="protein sequence ID" value="MBK0418945.1"/>
    <property type="molecule type" value="Genomic_DNA"/>
</dbReference>
<keyword evidence="3" id="KW-1185">Reference proteome</keyword>
<feature type="compositionally biased region" description="Low complexity" evidence="1">
    <location>
        <begin position="14"/>
        <end position="29"/>
    </location>
</feature>
<evidence type="ECO:0000313" key="2">
    <source>
        <dbReference type="EMBL" id="MBK0418945.1"/>
    </source>
</evidence>
<dbReference type="AlphaFoldDB" id="A0A934Q7U9"/>
<feature type="region of interest" description="Disordered" evidence="1">
    <location>
        <begin position="204"/>
        <end position="224"/>
    </location>
</feature>
<dbReference type="RefSeq" id="WP_200115095.1">
    <property type="nucleotide sequence ID" value="NZ_JAEHOH010000010.1"/>
</dbReference>
<comment type="caution">
    <text evidence="2">The sequence shown here is derived from an EMBL/GenBank/DDBJ whole genome shotgun (WGS) entry which is preliminary data.</text>
</comment>
<reference evidence="2" key="1">
    <citation type="submission" date="2020-12" db="EMBL/GenBank/DDBJ databases">
        <title>Leucobacter sp. CAS1, isolated from Chromium sludge.</title>
        <authorList>
            <person name="Xu Z."/>
        </authorList>
    </citation>
    <scope>NUCLEOTIDE SEQUENCE</scope>
    <source>
        <strain evidence="2">CSA1</strain>
    </source>
</reference>
<organism evidence="2 3">
    <name type="scientific">Leucobacter chromiisoli</name>
    <dbReference type="NCBI Taxonomy" id="2796471"/>
    <lineage>
        <taxon>Bacteria</taxon>
        <taxon>Bacillati</taxon>
        <taxon>Actinomycetota</taxon>
        <taxon>Actinomycetes</taxon>
        <taxon>Micrococcales</taxon>
        <taxon>Microbacteriaceae</taxon>
        <taxon>Leucobacter</taxon>
    </lineage>
</organism>
<evidence type="ECO:0000256" key="1">
    <source>
        <dbReference type="SAM" id="MobiDB-lite"/>
    </source>
</evidence>
<proteinExistence type="predicted"/>
<evidence type="ECO:0000313" key="3">
    <source>
        <dbReference type="Proteomes" id="UP000608530"/>
    </source>
</evidence>
<sequence>MERTASARRPGTTSAALRDAGSRSRAASSPLQRSRAAAALVAAATVALSLAACAPDPEPEPEVLSVTEAGGVYLEAVCPVNAAWDEADVEIDRLRIGVARGEDFDTAPFAEAMSALADASGEAAEQLDAGDIVWPEEARDEIEEVRVTLVADRKQALAVAELPAEEAAGYMWDGDAARDAAVAARTVLGLPEDPAAACARWAERRAAEDGGGAGSDGGSGEPSE</sequence>
<feature type="region of interest" description="Disordered" evidence="1">
    <location>
        <begin position="1"/>
        <end position="31"/>
    </location>
</feature>
<feature type="compositionally biased region" description="Gly residues" evidence="1">
    <location>
        <begin position="209"/>
        <end position="224"/>
    </location>
</feature>
<protein>
    <submittedName>
        <fullName evidence="2">Uncharacterized protein</fullName>
    </submittedName>
</protein>